<sequence length="59" mass="6523">MLDLLNDLLLTQLPLITLIGLGALFWLPVAALVLRLRRRAADPAPRAAYQPPANALQHR</sequence>
<keyword evidence="1" id="KW-0472">Membrane</keyword>
<keyword evidence="1" id="KW-1133">Transmembrane helix</keyword>
<reference evidence="2 3" key="1">
    <citation type="submission" date="2023-11" db="EMBL/GenBank/DDBJ databases">
        <title>Complete genome of Pseudomonas benzenivorans BA3361.</title>
        <authorList>
            <person name="Shin S.Y."/>
            <person name="Song J."/>
            <person name="Kang H."/>
        </authorList>
    </citation>
    <scope>NUCLEOTIDE SEQUENCE [LARGE SCALE GENOMIC DNA]</scope>
    <source>
        <strain evidence="2 3">HNIBRBA3361</strain>
    </source>
</reference>
<evidence type="ECO:0000256" key="1">
    <source>
        <dbReference type="SAM" id="Phobius"/>
    </source>
</evidence>
<proteinExistence type="predicted"/>
<protein>
    <submittedName>
        <fullName evidence="2">Uncharacterized protein</fullName>
    </submittedName>
</protein>
<feature type="transmembrane region" description="Helical" evidence="1">
    <location>
        <begin position="12"/>
        <end position="34"/>
    </location>
</feature>
<keyword evidence="3" id="KW-1185">Reference proteome</keyword>
<dbReference type="Proteomes" id="UP001305928">
    <property type="component" value="Chromosome"/>
</dbReference>
<keyword evidence="1" id="KW-0812">Transmembrane</keyword>
<dbReference type="RefSeq" id="WP_318644405.1">
    <property type="nucleotide sequence ID" value="NZ_CP137892.1"/>
</dbReference>
<name>A0ABZ0PWD8_9PSED</name>
<evidence type="ECO:0000313" key="2">
    <source>
        <dbReference type="EMBL" id="WPC05226.1"/>
    </source>
</evidence>
<gene>
    <name evidence="2" type="ORF">SBP02_00305</name>
</gene>
<accession>A0ABZ0PWD8</accession>
<evidence type="ECO:0000313" key="3">
    <source>
        <dbReference type="Proteomes" id="UP001305928"/>
    </source>
</evidence>
<dbReference type="EMBL" id="CP137892">
    <property type="protein sequence ID" value="WPC05226.1"/>
    <property type="molecule type" value="Genomic_DNA"/>
</dbReference>
<organism evidence="2 3">
    <name type="scientific">Pseudomonas benzenivorans</name>
    <dbReference type="NCBI Taxonomy" id="556533"/>
    <lineage>
        <taxon>Bacteria</taxon>
        <taxon>Pseudomonadati</taxon>
        <taxon>Pseudomonadota</taxon>
        <taxon>Gammaproteobacteria</taxon>
        <taxon>Pseudomonadales</taxon>
        <taxon>Pseudomonadaceae</taxon>
        <taxon>Pseudomonas</taxon>
    </lineage>
</organism>